<dbReference type="PANTHER" id="PTHR34236:SF1">
    <property type="entry name" value="DIMETHYL SULFOXIDE REDUCTASE TRANSCRIPTIONAL ACTIVATOR"/>
    <property type="match status" value="1"/>
</dbReference>
<feature type="domain" description="PAS" evidence="9">
    <location>
        <begin position="315"/>
        <end position="385"/>
    </location>
</feature>
<dbReference type="OrthoDB" id="342253at2157"/>
<dbReference type="PANTHER" id="PTHR34236">
    <property type="entry name" value="DIMETHYL SULFOXIDE REDUCTASE TRANSCRIPTIONAL ACTIVATOR"/>
    <property type="match status" value="1"/>
</dbReference>
<dbReference type="InterPro" id="IPR003018">
    <property type="entry name" value="GAF"/>
</dbReference>
<dbReference type="InterPro" id="IPR029016">
    <property type="entry name" value="GAF-like_dom_sf"/>
</dbReference>
<dbReference type="Pfam" id="PF01590">
    <property type="entry name" value="GAF"/>
    <property type="match status" value="1"/>
</dbReference>
<gene>
    <name evidence="11" type="ORF">SAMN05192554_11127</name>
</gene>
<dbReference type="Gene3D" id="3.30.450.20">
    <property type="entry name" value="PAS domain"/>
    <property type="match status" value="1"/>
</dbReference>
<keyword evidence="2" id="KW-0418">Kinase</keyword>
<feature type="modified residue" description="4-aspartylphosphate" evidence="5">
    <location>
        <position position="73"/>
    </location>
</feature>
<dbReference type="STRING" id="996166.SAMN05192554_11127"/>
<evidence type="ECO:0000256" key="4">
    <source>
        <dbReference type="ARBA" id="ARBA00023163"/>
    </source>
</evidence>
<dbReference type="EMBL" id="FNIA01000011">
    <property type="protein sequence ID" value="SDM97770.1"/>
    <property type="molecule type" value="Genomic_DNA"/>
</dbReference>
<reference evidence="11 12" key="1">
    <citation type="submission" date="2016-10" db="EMBL/GenBank/DDBJ databases">
        <authorList>
            <person name="de Groot N.N."/>
        </authorList>
    </citation>
    <scope>NUCLEOTIDE SEQUENCE [LARGE SCALE GENOMIC DNA]</scope>
    <source>
        <strain evidence="12">EB21,IBRC-M 10013,KCTC 4048</strain>
    </source>
</reference>
<dbReference type="AlphaFoldDB" id="A0A1G9XM17"/>
<evidence type="ECO:0000259" key="8">
    <source>
        <dbReference type="PROSITE" id="PS50110"/>
    </source>
</evidence>
<dbReference type="Pfam" id="PF15915">
    <property type="entry name" value="BAT"/>
    <property type="match status" value="1"/>
</dbReference>
<keyword evidence="5" id="KW-0597">Phosphoprotein</keyword>
<evidence type="ECO:0000256" key="5">
    <source>
        <dbReference type="PROSITE-ProRule" id="PRU00169"/>
    </source>
</evidence>
<evidence type="ECO:0000259" key="9">
    <source>
        <dbReference type="PROSITE" id="PS50112"/>
    </source>
</evidence>
<name>A0A1G9XM17_9EURY</name>
<keyword evidence="4" id="KW-0804">Transcription</keyword>
<dbReference type="GO" id="GO:0016301">
    <property type="term" value="F:kinase activity"/>
    <property type="evidence" value="ECO:0007669"/>
    <property type="project" value="UniProtKB-KW"/>
</dbReference>
<dbReference type="InterPro" id="IPR013767">
    <property type="entry name" value="PAS_fold"/>
</dbReference>
<feature type="coiled-coil region" evidence="6">
    <location>
        <begin position="566"/>
        <end position="609"/>
    </location>
</feature>
<protein>
    <submittedName>
        <fullName evidence="11">PAS domain S-box-containing protein</fullName>
    </submittedName>
</protein>
<accession>A0A1G9XM17</accession>
<feature type="domain" description="Response regulatory" evidence="8">
    <location>
        <begin position="20"/>
        <end position="138"/>
    </location>
</feature>
<dbReference type="SMART" id="SM00065">
    <property type="entry name" value="GAF"/>
    <property type="match status" value="3"/>
</dbReference>
<keyword evidence="12" id="KW-1185">Reference proteome</keyword>
<dbReference type="SMART" id="SM00448">
    <property type="entry name" value="REC"/>
    <property type="match status" value="1"/>
</dbReference>
<dbReference type="CDD" id="cd00156">
    <property type="entry name" value="REC"/>
    <property type="match status" value="1"/>
</dbReference>
<evidence type="ECO:0000256" key="3">
    <source>
        <dbReference type="ARBA" id="ARBA00023015"/>
    </source>
</evidence>
<evidence type="ECO:0000256" key="2">
    <source>
        <dbReference type="ARBA" id="ARBA00022777"/>
    </source>
</evidence>
<evidence type="ECO:0000256" key="1">
    <source>
        <dbReference type="ARBA" id="ARBA00022679"/>
    </source>
</evidence>
<evidence type="ECO:0000256" key="6">
    <source>
        <dbReference type="SAM" id="Coils"/>
    </source>
</evidence>
<dbReference type="PROSITE" id="PS50113">
    <property type="entry name" value="PAC"/>
    <property type="match status" value="1"/>
</dbReference>
<dbReference type="InterPro" id="IPR011006">
    <property type="entry name" value="CheY-like_superfamily"/>
</dbReference>
<proteinExistence type="predicted"/>
<dbReference type="InterPro" id="IPR000014">
    <property type="entry name" value="PAS"/>
</dbReference>
<dbReference type="Pfam" id="PF13185">
    <property type="entry name" value="GAF_2"/>
    <property type="match status" value="2"/>
</dbReference>
<evidence type="ECO:0000313" key="11">
    <source>
        <dbReference type="EMBL" id="SDM97770.1"/>
    </source>
</evidence>
<dbReference type="InterPro" id="IPR031803">
    <property type="entry name" value="BAT_GAF/HTH-assoc"/>
</dbReference>
<dbReference type="RefSeq" id="WP_089733791.1">
    <property type="nucleotide sequence ID" value="NZ_FNIA01000011.1"/>
</dbReference>
<dbReference type="Gene3D" id="3.40.50.2300">
    <property type="match status" value="1"/>
</dbReference>
<sequence length="1000" mass="109169">MSGDGLGEGMSRTPTVEAVSVLFVDNDADFAGVSKTMLERADESISVTIVPNGRAAIEVVEDPGRQVDCIVSDYDMPEMDGLALLEAVRERDDRLPFVLFTGKGSEEIASDAIAAGVTQYLQKKPGRERYALLGNQIRNAVAQYRTQSALQDRVRQQEAVAAIGQQALNEPQLEVLFETTVRRVARALDVSHVRILSLPESAAELGTEAAVGWRPDAPPSGQAQYAVGDGKPVVVVDDVPSEDRFDTSDAAEVEELRSGACATVGLRGSDWGVLEAHARTHRRFTQDDVTFLQNVATVLASAIERNVIEGERQESSERYRTLVEVSPSAVVVHRDGDLVYTNPAFVSLVGAADATELLGSDLASLLHPEDEAAVTTAMAQTLAGEAEPTRRERRIVGRDGSVVHVEMTSRAIEYEGERAVLTVATDVTERKRYEETLDTLHETSRDLMRAETRADICETAAETAADLLGLSALVVYTFESDTGELEPAATTPSTSDLLGSPPTVERGAGYVWETFSEGESRYFPDVADEPGGLDDVVESQLVIPLGTHGALVAVSDAVEGFEEPTVELLHILAANTEAAMDRAEREQLLRDHDSRLTQQNEELRKLNHTNKIVRDVNRAVAQASTRREIEQAVCDRLAEAEPYVAVWVAEAEGPNGAMTPLAWSNTDADYVDRIDDDVDDPTPEGDLVRRAADTQEVVVVEDVLTDEWSERRTEALTYGFQTVVAVPLVDNERVYSVLVLHVATPETVTEQELAVLGELGETIGHAIHAVERTRALVTDSVVELEFDVADERFTFSRLSAAVGGTIRLDGSVARPDGTHLCFVRTEGIDPALVESTLADWSSVPSVACINEDGETALFELRLTEPRLFELLREYDGTIQSLSATDGVVSLVVELPQGGDTRGLWNDLSESYPTTELAARRETSQANRQHRTHRSWVEGELTERQFEALQSAYYAGFYEWPREVNGEVLAEALDVTPPTYHYHLRAAERKLVSGVFGSGSN</sequence>
<dbReference type="SUPFAM" id="SSF55781">
    <property type="entry name" value="GAF domain-like"/>
    <property type="match status" value="3"/>
</dbReference>
<evidence type="ECO:0000256" key="7">
    <source>
        <dbReference type="SAM" id="MobiDB-lite"/>
    </source>
</evidence>
<keyword evidence="3" id="KW-0805">Transcription regulation</keyword>
<dbReference type="InterPro" id="IPR001789">
    <property type="entry name" value="Sig_transdc_resp-reg_receiver"/>
</dbReference>
<dbReference type="CDD" id="cd00130">
    <property type="entry name" value="PAS"/>
    <property type="match status" value="1"/>
</dbReference>
<feature type="region of interest" description="Disordered" evidence="7">
    <location>
        <begin position="483"/>
        <end position="502"/>
    </location>
</feature>
<dbReference type="InterPro" id="IPR000700">
    <property type="entry name" value="PAS-assoc_C"/>
</dbReference>
<dbReference type="Pfam" id="PF00072">
    <property type="entry name" value="Response_reg"/>
    <property type="match status" value="1"/>
</dbReference>
<dbReference type="GO" id="GO:0006355">
    <property type="term" value="P:regulation of DNA-templated transcription"/>
    <property type="evidence" value="ECO:0007669"/>
    <property type="project" value="InterPro"/>
</dbReference>
<dbReference type="InterPro" id="IPR035965">
    <property type="entry name" value="PAS-like_dom_sf"/>
</dbReference>
<dbReference type="NCBIfam" id="TIGR00229">
    <property type="entry name" value="sensory_box"/>
    <property type="match status" value="1"/>
</dbReference>
<dbReference type="PROSITE" id="PS50110">
    <property type="entry name" value="RESPONSE_REGULATORY"/>
    <property type="match status" value="1"/>
</dbReference>
<keyword evidence="6" id="KW-0175">Coiled coil</keyword>
<feature type="domain" description="PAC" evidence="10">
    <location>
        <begin position="389"/>
        <end position="439"/>
    </location>
</feature>
<organism evidence="11 12">
    <name type="scientific">Haloarchaeobius iranensis</name>
    <dbReference type="NCBI Taxonomy" id="996166"/>
    <lineage>
        <taxon>Archaea</taxon>
        <taxon>Methanobacteriati</taxon>
        <taxon>Methanobacteriota</taxon>
        <taxon>Stenosarchaea group</taxon>
        <taxon>Halobacteria</taxon>
        <taxon>Halobacteriales</taxon>
        <taxon>Halorubellaceae</taxon>
        <taxon>Haloarchaeobius</taxon>
    </lineage>
</organism>
<dbReference type="Proteomes" id="UP000199370">
    <property type="component" value="Unassembled WGS sequence"/>
</dbReference>
<dbReference type="SUPFAM" id="SSF52172">
    <property type="entry name" value="CheY-like"/>
    <property type="match status" value="1"/>
</dbReference>
<dbReference type="InterPro" id="IPR007050">
    <property type="entry name" value="HTH_bacterioopsin"/>
</dbReference>
<dbReference type="Gene3D" id="3.30.450.40">
    <property type="match status" value="3"/>
</dbReference>
<dbReference type="SUPFAM" id="SSF55785">
    <property type="entry name" value="PYP-like sensor domain (PAS domain)"/>
    <property type="match status" value="1"/>
</dbReference>
<keyword evidence="1" id="KW-0808">Transferase</keyword>
<dbReference type="PROSITE" id="PS50112">
    <property type="entry name" value="PAS"/>
    <property type="match status" value="1"/>
</dbReference>
<evidence type="ECO:0000259" key="10">
    <source>
        <dbReference type="PROSITE" id="PS50113"/>
    </source>
</evidence>
<dbReference type="SMART" id="SM00091">
    <property type="entry name" value="PAS"/>
    <property type="match status" value="1"/>
</dbReference>
<dbReference type="GO" id="GO:0000160">
    <property type="term" value="P:phosphorelay signal transduction system"/>
    <property type="evidence" value="ECO:0007669"/>
    <property type="project" value="InterPro"/>
</dbReference>
<dbReference type="Pfam" id="PF00989">
    <property type="entry name" value="PAS"/>
    <property type="match status" value="1"/>
</dbReference>
<evidence type="ECO:0000313" key="12">
    <source>
        <dbReference type="Proteomes" id="UP000199370"/>
    </source>
</evidence>
<dbReference type="Pfam" id="PF04967">
    <property type="entry name" value="HTH_10"/>
    <property type="match status" value="1"/>
</dbReference>